<feature type="compositionally biased region" description="Low complexity" evidence="10">
    <location>
        <begin position="491"/>
        <end position="503"/>
    </location>
</feature>
<evidence type="ECO:0000313" key="14">
    <source>
        <dbReference type="EMBL" id="WIH97511.1"/>
    </source>
</evidence>
<dbReference type="EMBL" id="CP106831">
    <property type="protein sequence ID" value="WIH97511.1"/>
    <property type="molecule type" value="Genomic_DNA"/>
</dbReference>
<keyword evidence="5 9" id="KW-0798">TonB box</keyword>
<comment type="subcellular location">
    <subcellularLocation>
        <location evidence="1 8">Cell outer membrane</location>
        <topology evidence="1 8">Multi-pass membrane protein</topology>
    </subcellularLocation>
</comment>
<keyword evidence="2 8" id="KW-0813">Transport</keyword>
<dbReference type="InterPro" id="IPR039426">
    <property type="entry name" value="TonB-dep_rcpt-like"/>
</dbReference>
<dbReference type="Gene3D" id="2.40.170.20">
    <property type="entry name" value="TonB-dependent receptor, beta-barrel domain"/>
    <property type="match status" value="1"/>
</dbReference>
<feature type="region of interest" description="Disordered" evidence="10">
    <location>
        <begin position="484"/>
        <end position="505"/>
    </location>
</feature>
<dbReference type="RefSeq" id="WP_284583609.1">
    <property type="nucleotide sequence ID" value="NZ_CP106831.1"/>
</dbReference>
<feature type="signal peptide" evidence="11">
    <location>
        <begin position="1"/>
        <end position="27"/>
    </location>
</feature>
<dbReference type="PROSITE" id="PS52016">
    <property type="entry name" value="TONB_DEPENDENT_REC_3"/>
    <property type="match status" value="1"/>
</dbReference>
<dbReference type="SUPFAM" id="SSF56935">
    <property type="entry name" value="Porins"/>
    <property type="match status" value="1"/>
</dbReference>
<evidence type="ECO:0000259" key="12">
    <source>
        <dbReference type="Pfam" id="PF00593"/>
    </source>
</evidence>
<dbReference type="Proteomes" id="UP001223501">
    <property type="component" value="Chromosome"/>
</dbReference>
<comment type="similarity">
    <text evidence="8 9">Belongs to the TonB-dependent receptor family.</text>
</comment>
<dbReference type="NCBIfam" id="TIGR04056">
    <property type="entry name" value="OMP_RagA_SusC"/>
    <property type="match status" value="1"/>
</dbReference>
<feature type="domain" description="TonB-dependent receptor-like beta-barrel" evidence="12">
    <location>
        <begin position="420"/>
        <end position="952"/>
    </location>
</feature>
<evidence type="ECO:0000256" key="5">
    <source>
        <dbReference type="ARBA" id="ARBA00023077"/>
    </source>
</evidence>
<accession>A0ABY8V9C9</accession>
<dbReference type="InterPro" id="IPR023997">
    <property type="entry name" value="TonB-dep_OMP_SusC/RagA_CS"/>
</dbReference>
<dbReference type="InterPro" id="IPR036942">
    <property type="entry name" value="Beta-barrel_TonB_sf"/>
</dbReference>
<dbReference type="InterPro" id="IPR023996">
    <property type="entry name" value="TonB-dep_OMP_SusC/RagA"/>
</dbReference>
<dbReference type="Pfam" id="PF13715">
    <property type="entry name" value="CarbopepD_reg_2"/>
    <property type="match status" value="1"/>
</dbReference>
<evidence type="ECO:0000256" key="2">
    <source>
        <dbReference type="ARBA" id="ARBA00022448"/>
    </source>
</evidence>
<evidence type="ECO:0000256" key="3">
    <source>
        <dbReference type="ARBA" id="ARBA00022452"/>
    </source>
</evidence>
<protein>
    <submittedName>
        <fullName evidence="14">SusC/RagA family TonB-linked outer membrane protein</fullName>
    </submittedName>
</protein>
<sequence>MKIFYFKLNRRTISVLLGLVCATPLFAQTGKTVTGTVKDHNHLLSGVVVTEEGTQNSVQTDANGYYALTLQHDDAKLIFEQLDFPIREEEVLNRSVINISFTKEDDEIQLKDVVINAGYYAVKDKERTGSIARVTAKEIENQPVDNFLATLQGRMAGVEITQESGGSGGGFQIKIRGQNSLRPDANQPLFIIDGIPYSSDPIGGTSTSGNRPSFTSPLSTINPADIESIEVLKDADATAIYGSRGANGVVLVTTKQGKVGATQVSIRTSMGLGKITRPLKLMNTEQYLDIRRQAYAYDGISTYPTNAYDINGTWDQTRSTDWQKELIGGTAEYNTIQTSISGGNTAFNYTVNGTHHEETTVYPGSFKYLKNAVHLALNYKDKKFNFLFTGNYSNQNNNQPSTDLTTVARELAPNAPALYDENGQLNWANNTWTNPLASLESKFLSKIDNLTANMMLSYAILPELTFKTNLGFTQLHSRELRTFPSTMYNPSSGQGSESSSVESNQTNRSSWIIEPQLSWDKKWNQHRFSFLIGATFQDQKTDRLYLTAADFPSNEMLLSLSTAALQLIGLDEKTNYRYQAFYGRLNYILHDKYILNVTARRDGSSRFSPQNRYSNFGAIGAAWLFSKESFLREVSWLSFGKLRGSYGITGSDNIGDYQYLDNYQTTSNPYNGTVGLSPIRLYNPNYHWETNRKLEVALELGFLHDRLNFSMAYYQNRSGNQLVGIALPTTTGFSSFSGNLPATVENKGWEFTLGSKNITTNNWKWTTEVNLSFNRNKLLSYPDLESSAYANTYVIGRSINSIKLYQYTGINPTNNQYEFYDYDGDGIITSLKDRVVLVDINPSYYGGIANQIRYKQLSLDMLFQFVKQERQLYLPTAIAGTMTNQLVDYGIPMQPYSTKNSQIAANYNLMRSSTLSIVDASYIRLKNISITYDIPLKDHFLKPQIFLQGQNLFTLTPYKGGDPEFKYNRFLPPLRTIVMGMKLNF</sequence>
<dbReference type="Pfam" id="PF07715">
    <property type="entry name" value="Plug"/>
    <property type="match status" value="1"/>
</dbReference>
<feature type="chain" id="PRO_5045229938" evidence="11">
    <location>
        <begin position="28"/>
        <end position="985"/>
    </location>
</feature>
<organism evidence="14 15">
    <name type="scientific">Empedobacter falsenii</name>
    <dbReference type="NCBI Taxonomy" id="343874"/>
    <lineage>
        <taxon>Bacteria</taxon>
        <taxon>Pseudomonadati</taxon>
        <taxon>Bacteroidota</taxon>
        <taxon>Flavobacteriia</taxon>
        <taxon>Flavobacteriales</taxon>
        <taxon>Weeksellaceae</taxon>
        <taxon>Empedobacter</taxon>
    </lineage>
</organism>
<keyword evidence="15" id="KW-1185">Reference proteome</keyword>
<evidence type="ECO:0000256" key="10">
    <source>
        <dbReference type="SAM" id="MobiDB-lite"/>
    </source>
</evidence>
<keyword evidence="6 8" id="KW-0472">Membrane</keyword>
<dbReference type="SUPFAM" id="SSF49464">
    <property type="entry name" value="Carboxypeptidase regulatory domain-like"/>
    <property type="match status" value="1"/>
</dbReference>
<keyword evidence="11" id="KW-0732">Signal</keyword>
<name>A0ABY8V9C9_9FLAO</name>
<dbReference type="Gene3D" id="2.170.130.10">
    <property type="entry name" value="TonB-dependent receptor, plug domain"/>
    <property type="match status" value="1"/>
</dbReference>
<keyword evidence="7 8" id="KW-0998">Cell outer membrane</keyword>
<evidence type="ECO:0000256" key="7">
    <source>
        <dbReference type="ARBA" id="ARBA00023237"/>
    </source>
</evidence>
<dbReference type="InterPro" id="IPR012910">
    <property type="entry name" value="Plug_dom"/>
</dbReference>
<reference evidence="14 15" key="1">
    <citation type="submission" date="2022-09" db="EMBL/GenBank/DDBJ databases">
        <title>Whole genome sequencing analysis of tet(X)-positive Empedobacter falsenii YWS9-3.</title>
        <authorList>
            <person name="Chen C."/>
            <person name="Lv Y.-L."/>
        </authorList>
    </citation>
    <scope>NUCLEOTIDE SEQUENCE [LARGE SCALE GENOMIC DNA]</scope>
    <source>
        <strain evidence="14 15">YWS9-3_T</strain>
    </source>
</reference>
<feature type="domain" description="TonB-dependent receptor plug" evidence="13">
    <location>
        <begin position="125"/>
        <end position="249"/>
    </location>
</feature>
<evidence type="ECO:0000256" key="4">
    <source>
        <dbReference type="ARBA" id="ARBA00022692"/>
    </source>
</evidence>
<evidence type="ECO:0000256" key="1">
    <source>
        <dbReference type="ARBA" id="ARBA00004571"/>
    </source>
</evidence>
<dbReference type="Pfam" id="PF00593">
    <property type="entry name" value="TonB_dep_Rec_b-barrel"/>
    <property type="match status" value="1"/>
</dbReference>
<dbReference type="InterPro" id="IPR008969">
    <property type="entry name" value="CarboxyPept-like_regulatory"/>
</dbReference>
<evidence type="ECO:0000259" key="13">
    <source>
        <dbReference type="Pfam" id="PF07715"/>
    </source>
</evidence>
<evidence type="ECO:0000256" key="8">
    <source>
        <dbReference type="PROSITE-ProRule" id="PRU01360"/>
    </source>
</evidence>
<evidence type="ECO:0000256" key="9">
    <source>
        <dbReference type="RuleBase" id="RU003357"/>
    </source>
</evidence>
<gene>
    <name evidence="14" type="ORF">OBA43_00850</name>
</gene>
<dbReference type="InterPro" id="IPR037066">
    <property type="entry name" value="Plug_dom_sf"/>
</dbReference>
<evidence type="ECO:0000256" key="6">
    <source>
        <dbReference type="ARBA" id="ARBA00023136"/>
    </source>
</evidence>
<proteinExistence type="inferred from homology"/>
<evidence type="ECO:0000256" key="11">
    <source>
        <dbReference type="SAM" id="SignalP"/>
    </source>
</evidence>
<dbReference type="NCBIfam" id="TIGR04057">
    <property type="entry name" value="SusC_RagA_signa"/>
    <property type="match status" value="1"/>
</dbReference>
<dbReference type="InterPro" id="IPR000531">
    <property type="entry name" value="Beta-barrel_TonB"/>
</dbReference>
<evidence type="ECO:0000313" key="15">
    <source>
        <dbReference type="Proteomes" id="UP001223501"/>
    </source>
</evidence>
<keyword evidence="3 8" id="KW-1134">Transmembrane beta strand</keyword>
<dbReference type="Gene3D" id="2.60.40.1120">
    <property type="entry name" value="Carboxypeptidase-like, regulatory domain"/>
    <property type="match status" value="1"/>
</dbReference>
<keyword evidence="4 8" id="KW-0812">Transmembrane</keyword>